<dbReference type="InterPro" id="IPR001543">
    <property type="entry name" value="FliN-like_C"/>
</dbReference>
<keyword evidence="2" id="KW-1003">Cell membrane</keyword>
<organism evidence="8 9">
    <name type="scientific">Sphingorhabdus contaminans</name>
    <dbReference type="NCBI Taxonomy" id="1343899"/>
    <lineage>
        <taxon>Bacteria</taxon>
        <taxon>Pseudomonadati</taxon>
        <taxon>Pseudomonadota</taxon>
        <taxon>Alphaproteobacteria</taxon>
        <taxon>Sphingomonadales</taxon>
        <taxon>Sphingomonadaceae</taxon>
        <taxon>Sphingorhabdus</taxon>
    </lineage>
</organism>
<keyword evidence="9" id="KW-1185">Reference proteome</keyword>
<keyword evidence="5" id="KW-0472">Membrane</keyword>
<proteinExistence type="predicted"/>
<dbReference type="RefSeq" id="WP_143776763.1">
    <property type="nucleotide sequence ID" value="NZ_VKKU01000002.1"/>
</dbReference>
<gene>
    <name evidence="8" type="ORF">FOM92_10170</name>
</gene>
<evidence type="ECO:0000256" key="4">
    <source>
        <dbReference type="ARBA" id="ARBA00022779"/>
    </source>
</evidence>
<dbReference type="Pfam" id="PF01052">
    <property type="entry name" value="FliMN_C"/>
    <property type="match status" value="1"/>
</dbReference>
<sequence>MTAVAPQAVHLTRSANEAAELTQLEPLAQRVSQAMQQLLANFTKGAFTISAGTANAARYPEWRIAQNPFGAVLRYRLPKRGDEMLVHLPGFLICQIVDVYYGGTGNVQARGEFSSAEMRFVDSFGSQLAPLLKAEIDPDPGSVIEYTGAEIDLLQLNWPRSRDAIVVQSFFAESEKIKPTPVGLILTTDTVRLMENRRSADENPVGPADAAWSERVRSAAMRVKFPARTVLTHCNVPFSKMLTLAPGDILPLLLPAQVPLIVAGRVFARGTLGESNGRAALMIENIEKEMDQ</sequence>
<feature type="domain" description="Flagellar motor switch protein FliN-like C-terminal" evidence="7">
    <location>
        <begin position="221"/>
        <end position="286"/>
    </location>
</feature>
<evidence type="ECO:0000313" key="9">
    <source>
        <dbReference type="Proteomes" id="UP000320160"/>
    </source>
</evidence>
<dbReference type="EMBL" id="VKKU01000002">
    <property type="protein sequence ID" value="TSB01545.1"/>
    <property type="molecule type" value="Genomic_DNA"/>
</dbReference>
<dbReference type="Gene3D" id="2.30.330.10">
    <property type="entry name" value="SpoA-like"/>
    <property type="match status" value="1"/>
</dbReference>
<comment type="function">
    <text evidence="6">FliM is one of three proteins (FliG, FliN, FliM) that forms the rotor-mounted switch complex (C ring), located at the base of the basal body. This complex interacts with the CheY and CheZ chemotaxis proteins, in addition to contacting components of the motor that determine the direction of flagellar rotation.</text>
</comment>
<evidence type="ECO:0000256" key="3">
    <source>
        <dbReference type="ARBA" id="ARBA00022500"/>
    </source>
</evidence>
<dbReference type="OrthoDB" id="7421075at2"/>
<dbReference type="SUPFAM" id="SSF101801">
    <property type="entry name" value="Surface presentation of antigens (SPOA)"/>
    <property type="match status" value="1"/>
</dbReference>
<dbReference type="Proteomes" id="UP000320160">
    <property type="component" value="Unassembled WGS sequence"/>
</dbReference>
<dbReference type="InterPro" id="IPR036429">
    <property type="entry name" value="SpoA-like_sf"/>
</dbReference>
<evidence type="ECO:0000256" key="5">
    <source>
        <dbReference type="ARBA" id="ARBA00023136"/>
    </source>
</evidence>
<dbReference type="GO" id="GO:0005886">
    <property type="term" value="C:plasma membrane"/>
    <property type="evidence" value="ECO:0007669"/>
    <property type="project" value="UniProtKB-SubCell"/>
</dbReference>
<dbReference type="GO" id="GO:0006935">
    <property type="term" value="P:chemotaxis"/>
    <property type="evidence" value="ECO:0007669"/>
    <property type="project" value="UniProtKB-KW"/>
</dbReference>
<protein>
    <recommendedName>
        <fullName evidence="7">Flagellar motor switch protein FliN-like C-terminal domain-containing protein</fullName>
    </recommendedName>
</protein>
<keyword evidence="3" id="KW-0145">Chemotaxis</keyword>
<comment type="subcellular location">
    <subcellularLocation>
        <location evidence="1">Cell membrane</location>
        <topology evidence="1">Peripheral membrane protein</topology>
    </subcellularLocation>
</comment>
<evidence type="ECO:0000259" key="7">
    <source>
        <dbReference type="Pfam" id="PF01052"/>
    </source>
</evidence>
<evidence type="ECO:0000256" key="6">
    <source>
        <dbReference type="ARBA" id="ARBA00025044"/>
    </source>
</evidence>
<evidence type="ECO:0000256" key="2">
    <source>
        <dbReference type="ARBA" id="ARBA00022475"/>
    </source>
</evidence>
<dbReference type="GO" id="GO:0097588">
    <property type="term" value="P:archaeal or bacterial-type flagellum-dependent cell motility"/>
    <property type="evidence" value="ECO:0007669"/>
    <property type="project" value="UniProtKB-KW"/>
</dbReference>
<dbReference type="AlphaFoldDB" id="A0A553WA27"/>
<keyword evidence="4" id="KW-0283">Flagellar rotation</keyword>
<comment type="caution">
    <text evidence="8">The sequence shown here is derived from an EMBL/GenBank/DDBJ whole genome shotgun (WGS) entry which is preliminary data.</text>
</comment>
<dbReference type="InterPro" id="IPR028976">
    <property type="entry name" value="CheC-like_sf"/>
</dbReference>
<evidence type="ECO:0000256" key="1">
    <source>
        <dbReference type="ARBA" id="ARBA00004202"/>
    </source>
</evidence>
<reference evidence="8 9" key="1">
    <citation type="submission" date="2019-07" db="EMBL/GenBank/DDBJ databases">
        <authorList>
            <person name="Park M."/>
        </authorList>
    </citation>
    <scope>NUCLEOTIDE SEQUENCE [LARGE SCALE GENOMIC DNA]</scope>
    <source>
        <strain evidence="8 9">KCTC32445</strain>
    </source>
</reference>
<dbReference type="Gene3D" id="3.40.1550.10">
    <property type="entry name" value="CheC-like"/>
    <property type="match status" value="1"/>
</dbReference>
<evidence type="ECO:0000313" key="8">
    <source>
        <dbReference type="EMBL" id="TSB01545.1"/>
    </source>
</evidence>
<name>A0A553WA27_9SPHN</name>
<accession>A0A553WA27</accession>